<evidence type="ECO:0000313" key="2">
    <source>
        <dbReference type="Proteomes" id="UP000262379"/>
    </source>
</evidence>
<sequence>MLNHLTFEQTIQLSQKLLEEHRGEWLAEGVNTSLSLRSAIYFACFTPEQSKFSLYEDLNSNMAYLEYECEALGIKRRIGRTVLYNQSHIAKDYLADLIEDAVHFVAINEYGGDGHPNNEYSKFTDEERPAFWEKFEDVVRTVLKLARGLRHDAASELEELNLAEGRDSDARWARVKANEYNDMPYCGDLRKRVPIDSQAGYRAIFDKLIYDHRDSALLEGIEPEYDWRDHHDDEMQRALWVAEWDDLDAENITKN</sequence>
<dbReference type="EMBL" id="QURN01000008">
    <property type="protein sequence ID" value="RFC67382.1"/>
    <property type="molecule type" value="Genomic_DNA"/>
</dbReference>
<comment type="caution">
    <text evidence="1">The sequence shown here is derived from an EMBL/GenBank/DDBJ whole genome shotgun (WGS) entry which is preliminary data.</text>
</comment>
<name>A0A371XDU6_9HYPH</name>
<organism evidence="1 2">
    <name type="scientific">Mesorhizobium denitrificans</name>
    <dbReference type="NCBI Taxonomy" id="2294114"/>
    <lineage>
        <taxon>Bacteria</taxon>
        <taxon>Pseudomonadati</taxon>
        <taxon>Pseudomonadota</taxon>
        <taxon>Alphaproteobacteria</taxon>
        <taxon>Hyphomicrobiales</taxon>
        <taxon>Phyllobacteriaceae</taxon>
        <taxon>Mesorhizobium</taxon>
    </lineage>
</organism>
<proteinExistence type="predicted"/>
<dbReference type="RefSeq" id="WP_116624254.1">
    <property type="nucleotide sequence ID" value="NZ_QURN01000008.1"/>
</dbReference>
<evidence type="ECO:0000313" key="1">
    <source>
        <dbReference type="EMBL" id="RFC67382.1"/>
    </source>
</evidence>
<keyword evidence="2" id="KW-1185">Reference proteome</keyword>
<dbReference type="Proteomes" id="UP000262379">
    <property type="component" value="Unassembled WGS sequence"/>
</dbReference>
<gene>
    <name evidence="1" type="ORF">DY251_12655</name>
</gene>
<dbReference type="AlphaFoldDB" id="A0A371XDU6"/>
<accession>A0A371XDU6</accession>
<protein>
    <submittedName>
        <fullName evidence="1">Uncharacterized protein</fullName>
    </submittedName>
</protein>
<reference evidence="2" key="1">
    <citation type="submission" date="2018-08" db="EMBL/GenBank/DDBJ databases">
        <authorList>
            <person name="Im W.T."/>
        </authorList>
    </citation>
    <scope>NUCLEOTIDE SEQUENCE [LARGE SCALE GENOMIC DNA]</scope>
    <source>
        <strain evidence="2">LA-28</strain>
    </source>
</reference>